<protein>
    <submittedName>
        <fullName evidence="1">Uncharacterized protein</fullName>
    </submittedName>
</protein>
<dbReference type="RefSeq" id="WP_043578806.1">
    <property type="nucleotide sequence ID" value="NZ_KN214181.1"/>
</dbReference>
<dbReference type="Proteomes" id="UP000029737">
    <property type="component" value="Unassembled WGS sequence"/>
</dbReference>
<reference evidence="1 2" key="1">
    <citation type="journal article" date="2014" name="PLoS ONE">
        <title>Identification and Characterization of a New Erythromycin Biosynthetic Gene Cluster in Actinopolyspora erythraea YIM90600, a Novel Erythronolide-Producing Halophilic Actinomycete Isolated from Salt Field.</title>
        <authorList>
            <person name="Chen D."/>
            <person name="Feng J."/>
            <person name="Huang L."/>
            <person name="Zhang Q."/>
            <person name="Wu J."/>
            <person name="Zhu X."/>
            <person name="Duan Y."/>
            <person name="Xu Z."/>
        </authorList>
    </citation>
    <scope>NUCLEOTIDE SEQUENCE [LARGE SCALE GENOMIC DNA]</scope>
    <source>
        <strain evidence="1 2">YIM90600</strain>
    </source>
</reference>
<dbReference type="EMBL" id="JPMV01000046">
    <property type="protein sequence ID" value="KGI79338.1"/>
    <property type="molecule type" value="Genomic_DNA"/>
</dbReference>
<name>A0ABR4WYN8_9ACTN</name>
<accession>A0ABR4WYN8</accession>
<organism evidence="1 2">
    <name type="scientific">Actinopolyspora erythraea</name>
    <dbReference type="NCBI Taxonomy" id="414996"/>
    <lineage>
        <taxon>Bacteria</taxon>
        <taxon>Bacillati</taxon>
        <taxon>Actinomycetota</taxon>
        <taxon>Actinomycetes</taxon>
        <taxon>Actinopolysporales</taxon>
        <taxon>Actinopolysporaceae</taxon>
        <taxon>Actinopolyspora</taxon>
    </lineage>
</organism>
<gene>
    <name evidence="1" type="ORF">IL38_23810</name>
</gene>
<evidence type="ECO:0000313" key="2">
    <source>
        <dbReference type="Proteomes" id="UP000029737"/>
    </source>
</evidence>
<proteinExistence type="predicted"/>
<evidence type="ECO:0000313" key="1">
    <source>
        <dbReference type="EMBL" id="KGI79338.1"/>
    </source>
</evidence>
<sequence>MGTPSFPATTHRQRITERLPPGHMIVVDPRVARAVIRAALDNDELLPGTRQQYLAASAELVRWIRPATGLIRCAQSVLADRTGLAPITVKRFFKWGREEGVLWRVFHQRFSPTDNVTGLAAGYVILGEIGR</sequence>
<comment type="caution">
    <text evidence="1">The sequence shown here is derived from an EMBL/GenBank/DDBJ whole genome shotgun (WGS) entry which is preliminary data.</text>
</comment>
<keyword evidence="2" id="KW-1185">Reference proteome</keyword>